<keyword evidence="5" id="KW-0238">DNA-binding</keyword>
<evidence type="ECO:0000256" key="3">
    <source>
        <dbReference type="ARBA" id="ARBA00012891"/>
    </source>
</evidence>
<proteinExistence type="inferred from homology"/>
<reference evidence="9 10" key="1">
    <citation type="submission" date="2020-01" db="EMBL/GenBank/DDBJ databases">
        <title>Sulfitobacter sediminilitoris sp. nov., isolated from a tidal flat.</title>
        <authorList>
            <person name="Park S."/>
            <person name="Yoon J.-H."/>
        </authorList>
    </citation>
    <scope>NUCLEOTIDE SEQUENCE [LARGE SCALE GENOMIC DNA]</scope>
    <source>
        <strain evidence="9 10">JBTF-M27</strain>
    </source>
</reference>
<comment type="similarity">
    <text evidence="2">Belongs to the type IB topoisomerase family.</text>
</comment>
<accession>A0A6P0CGV4</accession>
<dbReference type="SUPFAM" id="SSF55869">
    <property type="entry name" value="DNA topoisomerase I domain"/>
    <property type="match status" value="1"/>
</dbReference>
<dbReference type="Pfam" id="PF01028">
    <property type="entry name" value="Topoisom_I"/>
    <property type="match status" value="1"/>
</dbReference>
<dbReference type="GO" id="GO:0003677">
    <property type="term" value="F:DNA binding"/>
    <property type="evidence" value="ECO:0007669"/>
    <property type="project" value="UniProtKB-KW"/>
</dbReference>
<dbReference type="InterPro" id="IPR013500">
    <property type="entry name" value="TopoI_cat_euk"/>
</dbReference>
<gene>
    <name evidence="9" type="ORF">GV827_14930</name>
</gene>
<dbReference type="Proteomes" id="UP000468591">
    <property type="component" value="Unassembled WGS sequence"/>
</dbReference>
<dbReference type="GO" id="GO:0006265">
    <property type="term" value="P:DNA topological change"/>
    <property type="evidence" value="ECO:0007669"/>
    <property type="project" value="InterPro"/>
</dbReference>
<dbReference type="PROSITE" id="PS52038">
    <property type="entry name" value="TOPO_IB_2"/>
    <property type="match status" value="1"/>
</dbReference>
<dbReference type="SUPFAM" id="SSF56349">
    <property type="entry name" value="DNA breaking-rejoining enzymes"/>
    <property type="match status" value="1"/>
</dbReference>
<comment type="caution">
    <text evidence="9">The sequence shown here is derived from an EMBL/GenBank/DDBJ whole genome shotgun (WGS) entry which is preliminary data.</text>
</comment>
<evidence type="ECO:0000313" key="10">
    <source>
        <dbReference type="Proteomes" id="UP000468591"/>
    </source>
</evidence>
<dbReference type="Gene3D" id="3.90.15.10">
    <property type="entry name" value="Topoisomerase I, Chain A, domain 3"/>
    <property type="match status" value="1"/>
</dbReference>
<dbReference type="Gene3D" id="1.10.132.120">
    <property type="match status" value="1"/>
</dbReference>
<evidence type="ECO:0000256" key="6">
    <source>
        <dbReference type="ARBA" id="ARBA00023235"/>
    </source>
</evidence>
<dbReference type="EMBL" id="JAABNT010000009">
    <property type="protein sequence ID" value="NEK23693.1"/>
    <property type="molecule type" value="Genomic_DNA"/>
</dbReference>
<evidence type="ECO:0000256" key="1">
    <source>
        <dbReference type="ARBA" id="ARBA00000213"/>
    </source>
</evidence>
<evidence type="ECO:0000259" key="8">
    <source>
        <dbReference type="Pfam" id="PF21338"/>
    </source>
</evidence>
<keyword evidence="6 9" id="KW-0413">Isomerase</keyword>
<dbReference type="RefSeq" id="WP_164354615.1">
    <property type="nucleotide sequence ID" value="NZ_JAABNT010000009.1"/>
</dbReference>
<organism evidence="9 10">
    <name type="scientific">Sulfitobacter sediminilitoris</name>
    <dbReference type="NCBI Taxonomy" id="2698830"/>
    <lineage>
        <taxon>Bacteria</taxon>
        <taxon>Pseudomonadati</taxon>
        <taxon>Pseudomonadota</taxon>
        <taxon>Alphaproteobacteria</taxon>
        <taxon>Rhodobacterales</taxon>
        <taxon>Roseobacteraceae</taxon>
        <taxon>Sulfitobacter</taxon>
    </lineage>
</organism>
<evidence type="ECO:0000313" key="9">
    <source>
        <dbReference type="EMBL" id="NEK23693.1"/>
    </source>
</evidence>
<keyword evidence="4" id="KW-0799">Topoisomerase</keyword>
<evidence type="ECO:0000256" key="4">
    <source>
        <dbReference type="ARBA" id="ARBA00023029"/>
    </source>
</evidence>
<sequence>MNAIAATDLVYVSDDQPGITRRRRGRGFTYIATDGTTIARGPERKRLEALAVPPAYEDVWMCPLPNGHLQATGRDTRARKQYRYHPDWAEAQARTKFDSLIEFGEMLPRIRRHVRRDLQEDVGDRAFALASAVALIDRTAIRVGNPDYTRENGSYGALTLRRKHIALDDSGIRLRYVAKGGKQVRRHLNDKRLSRILDKISDLPGAELLTWIDDEGAAQTLSSNALNTYIAEAAGTDGVTAKTFRTWTGTLAAFQVAEQGNSTIKAMAEAAAAELSNTATIARKSYIHPAVIDRAGQEPLDIEGYDRNDLRLAEGRLLRFLEDP</sequence>
<dbReference type="Gene3D" id="3.30.66.10">
    <property type="entry name" value="DNA topoisomerase I domain"/>
    <property type="match status" value="1"/>
</dbReference>
<comment type="catalytic activity">
    <reaction evidence="1">
        <text>ATP-independent breakage of single-stranded DNA, followed by passage and rejoining.</text>
        <dbReference type="EC" id="5.6.2.1"/>
    </reaction>
</comment>
<feature type="domain" description="DNA topoisomerase IB N-terminal" evidence="8">
    <location>
        <begin position="27"/>
        <end position="75"/>
    </location>
</feature>
<dbReference type="GO" id="GO:0003917">
    <property type="term" value="F:DNA topoisomerase type I (single strand cut, ATP-independent) activity"/>
    <property type="evidence" value="ECO:0007669"/>
    <property type="project" value="UniProtKB-EC"/>
</dbReference>
<dbReference type="InterPro" id="IPR011010">
    <property type="entry name" value="DNA_brk_join_enz"/>
</dbReference>
<feature type="domain" description="DNA topoisomerase I catalytic core eukaryotic-type" evidence="7">
    <location>
        <begin position="91"/>
        <end position="261"/>
    </location>
</feature>
<dbReference type="Pfam" id="PF21338">
    <property type="entry name" value="Top1B_N_bact"/>
    <property type="match status" value="1"/>
</dbReference>
<name>A0A6P0CGV4_9RHOB</name>
<dbReference type="InterPro" id="IPR049331">
    <property type="entry name" value="Top1B_N_bact"/>
</dbReference>
<dbReference type="PRINTS" id="PR00416">
    <property type="entry name" value="EUTPISMRASEI"/>
</dbReference>
<keyword evidence="10" id="KW-1185">Reference proteome</keyword>
<dbReference type="InterPro" id="IPR035447">
    <property type="entry name" value="DNA_topo_I_N_sf"/>
</dbReference>
<dbReference type="AlphaFoldDB" id="A0A6P0CGV4"/>
<evidence type="ECO:0000256" key="2">
    <source>
        <dbReference type="ARBA" id="ARBA00006645"/>
    </source>
</evidence>
<evidence type="ECO:0000259" key="7">
    <source>
        <dbReference type="Pfam" id="PF01028"/>
    </source>
</evidence>
<protein>
    <recommendedName>
        <fullName evidence="3">DNA topoisomerase</fullName>
        <ecNumber evidence="3">5.6.2.1</ecNumber>
    </recommendedName>
</protein>
<dbReference type="InterPro" id="IPR014711">
    <property type="entry name" value="TopoI_cat_a-hlx-sub_euk"/>
</dbReference>
<dbReference type="EC" id="5.6.2.1" evidence="3"/>
<dbReference type="InterPro" id="IPR001631">
    <property type="entry name" value="TopoI"/>
</dbReference>
<evidence type="ECO:0000256" key="5">
    <source>
        <dbReference type="ARBA" id="ARBA00023125"/>
    </source>
</evidence>